<keyword evidence="1" id="KW-1133">Transmembrane helix</keyword>
<feature type="transmembrane region" description="Helical" evidence="1">
    <location>
        <begin position="118"/>
        <end position="135"/>
    </location>
</feature>
<dbReference type="Pfam" id="PF02517">
    <property type="entry name" value="Rce1-like"/>
    <property type="match status" value="1"/>
</dbReference>
<keyword evidence="1" id="KW-0812">Transmembrane</keyword>
<evidence type="ECO:0000313" key="4">
    <source>
        <dbReference type="Proteomes" id="UP001595925"/>
    </source>
</evidence>
<keyword evidence="1" id="KW-0472">Membrane</keyword>
<dbReference type="AlphaFoldDB" id="A0ABD5Q9Y1"/>
<dbReference type="Proteomes" id="UP001595925">
    <property type="component" value="Unassembled WGS sequence"/>
</dbReference>
<organism evidence="3 4">
    <name type="scientific">Saliphagus infecundisoli</name>
    <dbReference type="NCBI Taxonomy" id="1849069"/>
    <lineage>
        <taxon>Archaea</taxon>
        <taxon>Methanobacteriati</taxon>
        <taxon>Methanobacteriota</taxon>
        <taxon>Stenosarchaea group</taxon>
        <taxon>Halobacteria</taxon>
        <taxon>Halobacteriales</taxon>
        <taxon>Natrialbaceae</taxon>
        <taxon>Saliphagus</taxon>
    </lineage>
</organism>
<name>A0ABD5Q9Y1_9EURY</name>
<feature type="transmembrane region" description="Helical" evidence="1">
    <location>
        <begin position="16"/>
        <end position="36"/>
    </location>
</feature>
<comment type="caution">
    <text evidence="3">The sequence shown here is derived from an EMBL/GenBank/DDBJ whole genome shotgun (WGS) entry which is preliminary data.</text>
</comment>
<feature type="transmembrane region" description="Helical" evidence="1">
    <location>
        <begin position="48"/>
        <end position="65"/>
    </location>
</feature>
<evidence type="ECO:0000259" key="2">
    <source>
        <dbReference type="Pfam" id="PF02517"/>
    </source>
</evidence>
<gene>
    <name evidence="3" type="ORF">ACFPFO_00915</name>
</gene>
<feature type="domain" description="CAAX prenyl protease 2/Lysostaphin resistance protein A-like" evidence="2">
    <location>
        <begin position="123"/>
        <end position="200"/>
    </location>
</feature>
<evidence type="ECO:0000313" key="3">
    <source>
        <dbReference type="EMBL" id="MFC4986357.1"/>
    </source>
</evidence>
<feature type="transmembrane region" description="Helical" evidence="1">
    <location>
        <begin position="77"/>
        <end position="98"/>
    </location>
</feature>
<dbReference type="InterPro" id="IPR003675">
    <property type="entry name" value="Rce1/LyrA-like_dom"/>
</dbReference>
<feature type="transmembrane region" description="Helical" evidence="1">
    <location>
        <begin position="147"/>
        <end position="164"/>
    </location>
</feature>
<dbReference type="GO" id="GO:0004175">
    <property type="term" value="F:endopeptidase activity"/>
    <property type="evidence" value="ECO:0007669"/>
    <property type="project" value="UniProtKB-ARBA"/>
</dbReference>
<reference evidence="3 4" key="1">
    <citation type="journal article" date="2019" name="Int. J. Syst. Evol. Microbiol.">
        <title>The Global Catalogue of Microorganisms (GCM) 10K type strain sequencing project: providing services to taxonomists for standard genome sequencing and annotation.</title>
        <authorList>
            <consortium name="The Broad Institute Genomics Platform"/>
            <consortium name="The Broad Institute Genome Sequencing Center for Infectious Disease"/>
            <person name="Wu L."/>
            <person name="Ma J."/>
        </authorList>
    </citation>
    <scope>NUCLEOTIDE SEQUENCE [LARGE SCALE GENOMIC DNA]</scope>
    <source>
        <strain evidence="3 4">CGMCC 1.15824</strain>
    </source>
</reference>
<sequence length="231" mass="25564">MATDETAAGSGLRDRLAGLTWVQRSLLVGAACTVVWMNVVESGLTNRLLYDGLLLFGGPLALALTHGKRIGWRIDRLAVRNALLLSLFVLPFYLVGSTLPTIRTYYPIWETSTAPVEFVPHALGLFFLALASETYYRGLLCVGIREIGFVAVFISPVLYMFHHWEKPLLEFLLSGPTDVLFGAVDYRSNSILPSVIAHGAGLVLLDWLVLHDPLFDPAPILRHLDWLPVPL</sequence>
<accession>A0ABD5Q9Y1</accession>
<dbReference type="RefSeq" id="WP_224828893.1">
    <property type="nucleotide sequence ID" value="NZ_JAIVEF010000012.1"/>
</dbReference>
<evidence type="ECO:0000256" key="1">
    <source>
        <dbReference type="SAM" id="Phobius"/>
    </source>
</evidence>
<dbReference type="GO" id="GO:0080120">
    <property type="term" value="P:CAAX-box protein maturation"/>
    <property type="evidence" value="ECO:0007669"/>
    <property type="project" value="UniProtKB-ARBA"/>
</dbReference>
<dbReference type="EMBL" id="JBHSJG010000004">
    <property type="protein sequence ID" value="MFC4986357.1"/>
    <property type="molecule type" value="Genomic_DNA"/>
</dbReference>
<keyword evidence="4" id="KW-1185">Reference proteome</keyword>
<proteinExistence type="predicted"/>
<protein>
    <submittedName>
        <fullName evidence="3">Type II CAAX prenyl endopeptidase Rce1 family protein</fullName>
    </submittedName>
</protein>